<dbReference type="InterPro" id="IPR018389">
    <property type="entry name" value="DctP_fam"/>
</dbReference>
<evidence type="ECO:0000256" key="3">
    <source>
        <dbReference type="ARBA" id="ARBA00022729"/>
    </source>
</evidence>
<dbReference type="PANTHER" id="PTHR33376:SF7">
    <property type="entry name" value="C4-DICARBOXYLATE-BINDING PROTEIN DCTB"/>
    <property type="match status" value="1"/>
</dbReference>
<name>A0ABN2THR5_9MICO</name>
<organism evidence="4 5">
    <name type="scientific">Brevibacterium samyangense</name>
    <dbReference type="NCBI Taxonomy" id="366888"/>
    <lineage>
        <taxon>Bacteria</taxon>
        <taxon>Bacillati</taxon>
        <taxon>Actinomycetota</taxon>
        <taxon>Actinomycetes</taxon>
        <taxon>Micrococcales</taxon>
        <taxon>Brevibacteriaceae</taxon>
        <taxon>Brevibacterium</taxon>
    </lineage>
</organism>
<proteinExistence type="inferred from homology"/>
<keyword evidence="3" id="KW-0732">Signal</keyword>
<evidence type="ECO:0000256" key="1">
    <source>
        <dbReference type="ARBA" id="ARBA00009023"/>
    </source>
</evidence>
<dbReference type="EMBL" id="BAAANO010000020">
    <property type="protein sequence ID" value="GAA2010080.1"/>
    <property type="molecule type" value="Genomic_DNA"/>
</dbReference>
<accession>A0ABN2THR5</accession>
<dbReference type="InterPro" id="IPR038404">
    <property type="entry name" value="TRAP_DctP_sf"/>
</dbReference>
<dbReference type="NCBIfam" id="NF037995">
    <property type="entry name" value="TRAP_S1"/>
    <property type="match status" value="1"/>
</dbReference>
<evidence type="ECO:0008006" key="6">
    <source>
        <dbReference type="Google" id="ProtNLM"/>
    </source>
</evidence>
<keyword evidence="5" id="KW-1185">Reference proteome</keyword>
<comment type="similarity">
    <text evidence="1">Belongs to the bacterial solute-binding protein 7 family.</text>
</comment>
<dbReference type="RefSeq" id="WP_344309548.1">
    <property type="nucleotide sequence ID" value="NZ_BAAANO010000020.1"/>
</dbReference>
<sequence length="439" mass="45366">MRPLARASAPTHRPSSAARSGIPVVSAVLASALLLTACAGSAGGGGGGGAAGEGFAHGAPQEEVDALLADLDPVTLTYQPAAAGPNSIMAPEARAFAEEIEERSGGRITLDIVWGQAIAGYTEIPNALADGRLDISYALPIYMPAEFPSYDAAATALNGVRNSPFLGEIVYNAVSADIGWQNTGLLEEYAAEGASALNPMISSGGYYMVCRDPGSAPEDWAGRQVRIASTAHHAVVEALGASPVSMEYVEVYEALQRGTVDCSLAELLPTAESSLPEVAPYITYVDDATSFSSRAVGAMLAGPSFDALPLPYRQIVFDAGQTQLAGMTGIVMDGTAASMAGAKEHGGAVEAMDPASAEIIRTTNAELTAGVVSDGLLGDDVEARIDESEEHWATSAEALGLTDTGAPEDFDTWYDPGAVDLDPFAAEVFEHAFLAHRPE</sequence>
<evidence type="ECO:0000256" key="2">
    <source>
        <dbReference type="ARBA" id="ARBA00022448"/>
    </source>
</evidence>
<dbReference type="Proteomes" id="UP001500755">
    <property type="component" value="Unassembled WGS sequence"/>
</dbReference>
<protein>
    <recommendedName>
        <fullName evidence="6">TRAP-type C4-dicarboxylate transport system, substrate-binding protein</fullName>
    </recommendedName>
</protein>
<dbReference type="PANTHER" id="PTHR33376">
    <property type="match status" value="1"/>
</dbReference>
<keyword evidence="2" id="KW-0813">Transport</keyword>
<evidence type="ECO:0000313" key="5">
    <source>
        <dbReference type="Proteomes" id="UP001500755"/>
    </source>
</evidence>
<gene>
    <name evidence="4" type="ORF">GCM10009755_21350</name>
</gene>
<evidence type="ECO:0000313" key="4">
    <source>
        <dbReference type="EMBL" id="GAA2010080.1"/>
    </source>
</evidence>
<comment type="caution">
    <text evidence="4">The sequence shown here is derived from an EMBL/GenBank/DDBJ whole genome shotgun (WGS) entry which is preliminary data.</text>
</comment>
<reference evidence="4 5" key="1">
    <citation type="journal article" date="2019" name="Int. J. Syst. Evol. Microbiol.">
        <title>The Global Catalogue of Microorganisms (GCM) 10K type strain sequencing project: providing services to taxonomists for standard genome sequencing and annotation.</title>
        <authorList>
            <consortium name="The Broad Institute Genomics Platform"/>
            <consortium name="The Broad Institute Genome Sequencing Center for Infectious Disease"/>
            <person name="Wu L."/>
            <person name="Ma J."/>
        </authorList>
    </citation>
    <scope>NUCLEOTIDE SEQUENCE [LARGE SCALE GENOMIC DNA]</scope>
    <source>
        <strain evidence="4 5">JCM 14546</strain>
    </source>
</reference>
<dbReference type="Gene3D" id="3.40.190.170">
    <property type="entry name" value="Bacterial extracellular solute-binding protein, family 7"/>
    <property type="match status" value="1"/>
</dbReference>
<dbReference type="Pfam" id="PF03480">
    <property type="entry name" value="DctP"/>
    <property type="match status" value="1"/>
</dbReference>